<evidence type="ECO:0000256" key="1">
    <source>
        <dbReference type="SAM" id="MobiDB-lite"/>
    </source>
</evidence>
<evidence type="ECO:0000313" key="4">
    <source>
        <dbReference type="Proteomes" id="UP000756921"/>
    </source>
</evidence>
<dbReference type="OrthoDB" id="5244543at2759"/>
<comment type="caution">
    <text evidence="3">The sequence shown here is derived from an EMBL/GenBank/DDBJ whole genome shotgun (WGS) entry which is preliminary data.</text>
</comment>
<evidence type="ECO:0008006" key="5">
    <source>
        <dbReference type="Google" id="ProtNLM"/>
    </source>
</evidence>
<keyword evidence="2" id="KW-0472">Membrane</keyword>
<name>A0A9P6G8N0_9PLEO</name>
<sequence length="207" mass="21899">MSSTITSLTRQTRTASRTSSATEAVCTWEGHCLGDTCSNENDCDRDWVCANNTCQTCCVSEIEPTFFSTFSASDLTTTASSSSLISSSATTPTSPSDTSIPPQASPGGLGTGAAVGIGIGGAVLLIICIIGGWWFFMRRKKGNQAYELGAVTSSSYNDNDRKELYQATSQAQELPTRHPPVELHATALAELQGSDTGRPKDERKAVT</sequence>
<feature type="compositionally biased region" description="Low complexity" evidence="1">
    <location>
        <begin position="84"/>
        <end position="101"/>
    </location>
</feature>
<dbReference type="EMBL" id="WJXW01000013">
    <property type="protein sequence ID" value="KAF9731132.1"/>
    <property type="molecule type" value="Genomic_DNA"/>
</dbReference>
<evidence type="ECO:0000313" key="3">
    <source>
        <dbReference type="EMBL" id="KAF9731132.1"/>
    </source>
</evidence>
<keyword evidence="2" id="KW-0812">Transmembrane</keyword>
<keyword evidence="2" id="KW-1133">Transmembrane helix</keyword>
<feature type="transmembrane region" description="Helical" evidence="2">
    <location>
        <begin position="113"/>
        <end position="136"/>
    </location>
</feature>
<accession>A0A9P6G8N0</accession>
<gene>
    <name evidence="3" type="ORF">PMIN01_11091</name>
</gene>
<organism evidence="3 4">
    <name type="scientific">Paraphaeosphaeria minitans</name>
    <dbReference type="NCBI Taxonomy" id="565426"/>
    <lineage>
        <taxon>Eukaryota</taxon>
        <taxon>Fungi</taxon>
        <taxon>Dikarya</taxon>
        <taxon>Ascomycota</taxon>
        <taxon>Pezizomycotina</taxon>
        <taxon>Dothideomycetes</taxon>
        <taxon>Pleosporomycetidae</taxon>
        <taxon>Pleosporales</taxon>
        <taxon>Massarineae</taxon>
        <taxon>Didymosphaeriaceae</taxon>
        <taxon>Paraphaeosphaeria</taxon>
    </lineage>
</organism>
<dbReference type="AlphaFoldDB" id="A0A9P6G8N0"/>
<keyword evidence="4" id="KW-1185">Reference proteome</keyword>
<dbReference type="Proteomes" id="UP000756921">
    <property type="component" value="Unassembled WGS sequence"/>
</dbReference>
<protein>
    <recommendedName>
        <fullName evidence="5">Membrane anchor Opy2 N-terminal domain-containing protein</fullName>
    </recommendedName>
</protein>
<feature type="region of interest" description="Disordered" evidence="1">
    <location>
        <begin position="84"/>
        <end position="105"/>
    </location>
</feature>
<proteinExistence type="predicted"/>
<reference evidence="3" key="1">
    <citation type="journal article" date="2020" name="Mol. Plant Microbe Interact.">
        <title>Genome Sequence of the Biocontrol Agent Coniothyrium minitans strain Conio (IMI 134523).</title>
        <authorList>
            <person name="Patel D."/>
            <person name="Shittu T.A."/>
            <person name="Baroncelli R."/>
            <person name="Muthumeenakshi S."/>
            <person name="Osborne T.H."/>
            <person name="Janganan T.K."/>
            <person name="Sreenivasaprasad S."/>
        </authorList>
    </citation>
    <scope>NUCLEOTIDE SEQUENCE</scope>
    <source>
        <strain evidence="3">Conio</strain>
    </source>
</reference>
<evidence type="ECO:0000256" key="2">
    <source>
        <dbReference type="SAM" id="Phobius"/>
    </source>
</evidence>